<dbReference type="EMBL" id="JANFPJ010000025">
    <property type="protein sequence ID" value="MDT7526585.1"/>
    <property type="molecule type" value="Genomic_DNA"/>
</dbReference>
<evidence type="ECO:0000256" key="10">
    <source>
        <dbReference type="ARBA" id="ARBA00023225"/>
    </source>
</evidence>
<keyword evidence="12" id="KW-0969">Cilium</keyword>
<evidence type="ECO:0000256" key="5">
    <source>
        <dbReference type="ARBA" id="ARBA00022475"/>
    </source>
</evidence>
<evidence type="ECO:0000313" key="12">
    <source>
        <dbReference type="EMBL" id="MDT7526585.1"/>
    </source>
</evidence>
<evidence type="ECO:0000256" key="7">
    <source>
        <dbReference type="ARBA" id="ARBA00022795"/>
    </source>
</evidence>
<keyword evidence="7" id="KW-1005">Bacterial flagellum biogenesis</keyword>
<dbReference type="PIRSF" id="PIRSF019404">
    <property type="entry name" value="FliJ"/>
    <property type="match status" value="1"/>
</dbReference>
<evidence type="ECO:0000256" key="8">
    <source>
        <dbReference type="ARBA" id="ARBA00022927"/>
    </source>
</evidence>
<keyword evidence="11" id="KW-0175">Coiled coil</keyword>
<evidence type="ECO:0000256" key="3">
    <source>
        <dbReference type="ARBA" id="ARBA00020392"/>
    </source>
</evidence>
<dbReference type="RefSeq" id="WP_153826519.1">
    <property type="nucleotide sequence ID" value="NZ_JANFPJ010000025.1"/>
</dbReference>
<sequence>MNSTALSLLTERAEQARTEAAVLLASERQNKVKISQQLQVLQQYRNEYAAQLQQQLQAGLPSVMVTTYRRFLSSLDQAITQAQQALVQQQQKVAHSTKHWQQQQQQLQSYQTLAQRQQDKAQQQQNKREQKLADELSIAMYVRQQQALK</sequence>
<keyword evidence="10" id="KW-1006">Bacterial flagellum protein export</keyword>
<comment type="subcellular location">
    <subcellularLocation>
        <location evidence="1">Cell membrane</location>
        <topology evidence="1">Peripheral membrane protein</topology>
        <orientation evidence="1">Cytoplasmic side</orientation>
    </subcellularLocation>
</comment>
<evidence type="ECO:0000256" key="6">
    <source>
        <dbReference type="ARBA" id="ARBA00022500"/>
    </source>
</evidence>
<evidence type="ECO:0000256" key="1">
    <source>
        <dbReference type="ARBA" id="ARBA00004413"/>
    </source>
</evidence>
<evidence type="ECO:0000256" key="2">
    <source>
        <dbReference type="ARBA" id="ARBA00010004"/>
    </source>
</evidence>
<keyword evidence="8" id="KW-0653">Protein transport</keyword>
<dbReference type="PANTHER" id="PTHR38786">
    <property type="entry name" value="FLAGELLAR FLIJ PROTEIN"/>
    <property type="match status" value="1"/>
</dbReference>
<keyword evidence="4" id="KW-0813">Transport</keyword>
<accession>A0ABU3KYJ8</accession>
<organism evidence="12 13">
    <name type="scientific">Pseudidiomarina fusca</name>
    <dbReference type="NCBI Taxonomy" id="2965078"/>
    <lineage>
        <taxon>Bacteria</taxon>
        <taxon>Pseudomonadati</taxon>
        <taxon>Pseudomonadota</taxon>
        <taxon>Gammaproteobacteria</taxon>
        <taxon>Alteromonadales</taxon>
        <taxon>Idiomarinaceae</taxon>
        <taxon>Pseudidiomarina</taxon>
    </lineage>
</organism>
<keyword evidence="9" id="KW-0472">Membrane</keyword>
<dbReference type="InterPro" id="IPR012823">
    <property type="entry name" value="Flagell_FliJ"/>
</dbReference>
<evidence type="ECO:0000313" key="13">
    <source>
        <dbReference type="Proteomes" id="UP001305027"/>
    </source>
</evidence>
<feature type="coiled-coil region" evidence="11">
    <location>
        <begin position="72"/>
        <end position="134"/>
    </location>
</feature>
<dbReference type="Gene3D" id="1.10.287.1700">
    <property type="match status" value="1"/>
</dbReference>
<keyword evidence="12" id="KW-0966">Cell projection</keyword>
<comment type="similarity">
    <text evidence="2">Belongs to the FliJ family.</text>
</comment>
<dbReference type="NCBIfam" id="TIGR02473">
    <property type="entry name" value="flagell_FliJ"/>
    <property type="match status" value="1"/>
</dbReference>
<dbReference type="Pfam" id="PF02050">
    <property type="entry name" value="FliJ"/>
    <property type="match status" value="1"/>
</dbReference>
<dbReference type="PRINTS" id="PR01004">
    <property type="entry name" value="FLGFLIJ"/>
</dbReference>
<protein>
    <recommendedName>
        <fullName evidence="3">Flagellar FliJ protein</fullName>
    </recommendedName>
</protein>
<reference evidence="12 13" key="1">
    <citation type="submission" date="2022-07" db="EMBL/GenBank/DDBJ databases">
        <title>Pseudidiomarina sp. nov, a marine bacterium isolated from Pacific Ocean.</title>
        <authorList>
            <person name="Wang Y."/>
        </authorList>
    </citation>
    <scope>NUCLEOTIDE SEQUENCE [LARGE SCALE GENOMIC DNA]</scope>
    <source>
        <strain evidence="12 13">GXY010</strain>
    </source>
</reference>
<evidence type="ECO:0000256" key="11">
    <source>
        <dbReference type="SAM" id="Coils"/>
    </source>
</evidence>
<keyword evidence="5" id="KW-1003">Cell membrane</keyword>
<comment type="caution">
    <text evidence="12">The sequence shown here is derived from an EMBL/GenBank/DDBJ whole genome shotgun (WGS) entry which is preliminary data.</text>
</comment>
<gene>
    <name evidence="12" type="primary">fliJ</name>
    <name evidence="12" type="ORF">NOG12_10905</name>
</gene>
<evidence type="ECO:0000256" key="9">
    <source>
        <dbReference type="ARBA" id="ARBA00023136"/>
    </source>
</evidence>
<keyword evidence="6" id="KW-0145">Chemotaxis</keyword>
<keyword evidence="13" id="KW-1185">Reference proteome</keyword>
<dbReference type="InterPro" id="IPR052570">
    <property type="entry name" value="FliJ"/>
</dbReference>
<dbReference type="PANTHER" id="PTHR38786:SF1">
    <property type="entry name" value="FLAGELLAR FLIJ PROTEIN"/>
    <property type="match status" value="1"/>
</dbReference>
<proteinExistence type="inferred from homology"/>
<keyword evidence="12" id="KW-0282">Flagellum</keyword>
<dbReference type="InterPro" id="IPR018006">
    <property type="entry name" value="Flag_FliJ_proteobac"/>
</dbReference>
<dbReference type="InterPro" id="IPR053716">
    <property type="entry name" value="Flag_assembly_chemotaxis_eff"/>
</dbReference>
<name>A0ABU3KYJ8_9GAMM</name>
<evidence type="ECO:0000256" key="4">
    <source>
        <dbReference type="ARBA" id="ARBA00022448"/>
    </source>
</evidence>
<dbReference type="Proteomes" id="UP001305027">
    <property type="component" value="Unassembled WGS sequence"/>
</dbReference>